<feature type="region of interest" description="Disordered" evidence="2">
    <location>
        <begin position="361"/>
        <end position="506"/>
    </location>
</feature>
<dbReference type="VEuPathDB" id="TriTrypDB:LMJSD75_330034500"/>
<dbReference type="RefSeq" id="XP_001686005.1">
    <property type="nucleotide sequence ID" value="XM_001685953.1"/>
</dbReference>
<proteinExistence type="predicted"/>
<accession>Q4Q3U3</accession>
<dbReference type="KEGG" id="lma:LMJF_33_2440"/>
<dbReference type="VEuPathDB" id="TriTrypDB:LMJLV39_330035200"/>
<evidence type="ECO:0000256" key="2">
    <source>
        <dbReference type="SAM" id="MobiDB-lite"/>
    </source>
</evidence>
<reference evidence="3 4" key="1">
    <citation type="journal article" date="2005" name="Science">
        <title>The genome of the kinetoplastid parasite, Leishmania major.</title>
        <authorList>
            <person name="Ivens A.C."/>
            <person name="Peacock C.S."/>
            <person name="Worthey E.A."/>
            <person name="Murphy L."/>
            <person name="Aggarwal G."/>
            <person name="Berriman M."/>
            <person name="Sisk E."/>
            <person name="Rajandream M.A."/>
            <person name="Adlem E."/>
            <person name="Aert R."/>
            <person name="Anupama A."/>
            <person name="Apostolou Z."/>
            <person name="Attipoe P."/>
            <person name="Bason N."/>
            <person name="Bauser C."/>
            <person name="Beck A."/>
            <person name="Beverley S.M."/>
            <person name="Bianchettin G."/>
            <person name="Borzym K."/>
            <person name="Bothe G."/>
            <person name="Bruschi C.V."/>
            <person name="Collins M."/>
            <person name="Cadag E."/>
            <person name="Ciarloni L."/>
            <person name="Clayton C."/>
            <person name="Coulson R.M."/>
            <person name="Cronin A."/>
            <person name="Cruz A.K."/>
            <person name="Davies R.M."/>
            <person name="De Gaudenzi J."/>
            <person name="Dobson D.E."/>
            <person name="Duesterhoeft A."/>
            <person name="Fazelina G."/>
            <person name="Fosker N."/>
            <person name="Frasch A.C."/>
            <person name="Fraser A."/>
            <person name="Fuchs M."/>
            <person name="Gabel C."/>
            <person name="Goble A."/>
            <person name="Goffeau A."/>
            <person name="Harris D."/>
            <person name="Hertz-Fowler C."/>
            <person name="Hilbert H."/>
            <person name="Horn D."/>
            <person name="Huang Y."/>
            <person name="Klages S."/>
            <person name="Knights A."/>
            <person name="Kube M."/>
            <person name="Larke N."/>
            <person name="Litvin L."/>
            <person name="Lord A."/>
            <person name="Louie T."/>
            <person name="Marra M."/>
            <person name="Masuy D."/>
            <person name="Matthews K."/>
            <person name="Michaeli S."/>
            <person name="Mottram J.C."/>
            <person name="Muller-Auer S."/>
            <person name="Munden H."/>
            <person name="Nelson S."/>
            <person name="Norbertczak H."/>
            <person name="Oliver K."/>
            <person name="O'neil S."/>
            <person name="Pentony M."/>
            <person name="Pohl T.M."/>
            <person name="Price C."/>
            <person name="Purnelle B."/>
            <person name="Quail M.A."/>
            <person name="Rabbinowitsch E."/>
            <person name="Reinhardt R."/>
            <person name="Rieger M."/>
            <person name="Rinta J."/>
            <person name="Robben J."/>
            <person name="Robertson L."/>
            <person name="Ruiz J.C."/>
            <person name="Rutter S."/>
            <person name="Saunders D."/>
            <person name="Schafer M."/>
            <person name="Schein J."/>
            <person name="Schwartz D.C."/>
            <person name="Seeger K."/>
            <person name="Seyler A."/>
            <person name="Sharp S."/>
            <person name="Shin H."/>
            <person name="Sivam D."/>
            <person name="Squares R."/>
            <person name="Squares S."/>
            <person name="Tosato V."/>
            <person name="Vogt C."/>
            <person name="Volckaert G."/>
            <person name="Wambutt R."/>
            <person name="Warren T."/>
            <person name="Wedler H."/>
            <person name="Woodward J."/>
            <person name="Zhou S."/>
            <person name="Zimmermann W."/>
            <person name="Smith D.F."/>
            <person name="Blackwell J.M."/>
            <person name="Stuart K.D."/>
            <person name="Barrell B."/>
            <person name="Myler P.J."/>
        </authorList>
    </citation>
    <scope>NUCLEOTIDE SEQUENCE [LARGE SCALE GENOMIC DNA]</scope>
    <source>
        <strain evidence="4">MHOM/IL/81/Friedlin</strain>
    </source>
</reference>
<dbReference type="EMBL" id="FR796429">
    <property type="protein sequence ID" value="CAJ06674.1"/>
    <property type="molecule type" value="Genomic_DNA"/>
</dbReference>
<feature type="coiled-coil region" evidence="1">
    <location>
        <begin position="83"/>
        <end position="134"/>
    </location>
</feature>
<evidence type="ECO:0000313" key="4">
    <source>
        <dbReference type="Proteomes" id="UP000000542"/>
    </source>
</evidence>
<keyword evidence="1" id="KW-0175">Coiled coil</keyword>
<feature type="compositionally biased region" description="Basic and acidic residues" evidence="2">
    <location>
        <begin position="409"/>
        <end position="422"/>
    </location>
</feature>
<feature type="compositionally biased region" description="Basic and acidic residues" evidence="2">
    <location>
        <begin position="462"/>
        <end position="472"/>
    </location>
</feature>
<dbReference type="OMA" id="KMEERMC"/>
<feature type="compositionally biased region" description="Polar residues" evidence="2">
    <location>
        <begin position="431"/>
        <end position="444"/>
    </location>
</feature>
<dbReference type="HOGENOM" id="CLU_539125_0_0_1"/>
<dbReference type="InParanoid" id="Q4Q3U3"/>
<dbReference type="VEuPathDB" id="TriTrypDB:LMJFC_330037500"/>
<feature type="compositionally biased region" description="Polar residues" evidence="2">
    <location>
        <begin position="364"/>
        <end position="392"/>
    </location>
</feature>
<dbReference type="STRING" id="5664.Q4Q3U3"/>
<dbReference type="VEuPathDB" id="TriTrypDB:LmjF.33.2440"/>
<evidence type="ECO:0000256" key="1">
    <source>
        <dbReference type="SAM" id="Coils"/>
    </source>
</evidence>
<keyword evidence="4" id="KW-1185">Reference proteome</keyword>
<dbReference type="AlphaFoldDB" id="Q4Q3U3"/>
<organism evidence="3 4">
    <name type="scientific">Leishmania major</name>
    <dbReference type="NCBI Taxonomy" id="5664"/>
    <lineage>
        <taxon>Eukaryota</taxon>
        <taxon>Discoba</taxon>
        <taxon>Euglenozoa</taxon>
        <taxon>Kinetoplastea</taxon>
        <taxon>Metakinetoplastina</taxon>
        <taxon>Trypanosomatida</taxon>
        <taxon>Trypanosomatidae</taxon>
        <taxon>Leishmaniinae</taxon>
        <taxon>Leishmania</taxon>
    </lineage>
</organism>
<gene>
    <name evidence="3" type="ORF">LMJF_33_2440</name>
</gene>
<dbReference type="Proteomes" id="UP000000542">
    <property type="component" value="Chromosome 33"/>
</dbReference>
<reference evidence="3 4" key="2">
    <citation type="journal article" date="2011" name="Genome Res.">
        <title>Chromosome and gene copy number variation allow major structural change between species and strains of Leishmania.</title>
        <authorList>
            <person name="Rogers M.B."/>
            <person name="Hilley J.D."/>
            <person name="Dickens N.J."/>
            <person name="Wilkes J."/>
            <person name="Bates P.A."/>
            <person name="Depledge D.P."/>
            <person name="Harris D."/>
            <person name="Her Y."/>
            <person name="Herzyk P."/>
            <person name="Imamura H."/>
            <person name="Otto T.D."/>
            <person name="Sanders M."/>
            <person name="Seeger K."/>
            <person name="Dujardin J.C."/>
            <person name="Berriman M."/>
            <person name="Smith D.F."/>
            <person name="Hertz-Fowler C."/>
            <person name="Mottram J.C."/>
        </authorList>
    </citation>
    <scope>NUCLEOTIDE SEQUENCE [LARGE SCALE GENOMIC DNA]</scope>
    <source>
        <strain evidence="4">MHOM/IL/81/Friedlin</strain>
    </source>
</reference>
<dbReference type="GeneID" id="5654668"/>
<dbReference type="SMR" id="Q4Q3U3"/>
<protein>
    <submittedName>
        <fullName evidence="3">Uncharacterized protein</fullName>
    </submittedName>
</protein>
<name>Q4Q3U3_LEIMA</name>
<feature type="compositionally biased region" description="Polar residues" evidence="2">
    <location>
        <begin position="473"/>
        <end position="484"/>
    </location>
</feature>
<evidence type="ECO:0000313" key="3">
    <source>
        <dbReference type="EMBL" id="CAJ06674.1"/>
    </source>
</evidence>
<feature type="region of interest" description="Disordered" evidence="2">
    <location>
        <begin position="1"/>
        <end position="38"/>
    </location>
</feature>
<sequence>MRNLSDQFPVEDSPMNARRQMANGDDHSQRDSPMNHDVAHTYEGNTLDGHLTKAESASMTKTPTAAANGACANSAPSEYVVAKERLEAARAAHKQRLREIKDDKSLKIKSMPSLEELRDERVRLSEQVLHHKDEQDSLALDIEGLEGAAEVYQLAARVQRLEHFANRAYEYAEETLPRDIERTLEEDRQLSNRELCAYIQELQSKRANTLKKVVASQEGMVKRNLRKGATATTAALGEDADPMEAKAVAHTQENKDECVVLHQKIRRFCAMRTKLQSDILKEKSASKKMEERMCAAIRTAELANARDARMCGELNNRNAAATTNSQLLIDQLNVGHYGLGNAPSTKQLLEDRKAREALLETTETDQQQYGRFVSSGSLGSRQSYANSQSSHQRAIKPPLVASKPTAAQRARDDASRSSREEFAQMLRRNSDGNSYQASRSQSLSKPPLVASKPTASQQSRETALRGEREEVSVSRTVARSNSLFSDVRPPSLAAKSTASQRSRDRQ</sequence>
<feature type="compositionally biased region" description="Basic and acidic residues" evidence="2">
    <location>
        <begin position="24"/>
        <end position="38"/>
    </location>
</feature>
<dbReference type="eggNOG" id="ENOG502S2WQ">
    <property type="taxonomic scope" value="Eukaryota"/>
</dbReference>